<feature type="compositionally biased region" description="Basic and acidic residues" evidence="1">
    <location>
        <begin position="40"/>
        <end position="51"/>
    </location>
</feature>
<dbReference type="GeneID" id="108073422"/>
<sequence length="96" mass="10856">MDSTEKSDSPSSPFTSRSGFMRHRKRSAKHPITLLRKPGIAKELRELHYEEQEYTSSSSVGSTTSQLVSDDSGIDVSQDNGKGHSYFLRKRYTNPF</sequence>
<evidence type="ECO:0000313" key="3">
    <source>
        <dbReference type="RefSeq" id="XP_017020530.1"/>
    </source>
</evidence>
<dbReference type="AlphaFoldDB" id="A0A6P4HXT9"/>
<dbReference type="Proteomes" id="UP001652661">
    <property type="component" value="Chromosome 3R"/>
</dbReference>
<keyword evidence="2" id="KW-1185">Reference proteome</keyword>
<reference evidence="3" key="1">
    <citation type="submission" date="2025-08" db="UniProtKB">
        <authorList>
            <consortium name="RefSeq"/>
        </authorList>
    </citation>
    <scope>IDENTIFICATION</scope>
    <source>
        <strain evidence="3">14028-0561.14</strain>
        <tissue evidence="3">Whole fly</tissue>
    </source>
</reference>
<evidence type="ECO:0000313" key="2">
    <source>
        <dbReference type="Proteomes" id="UP001652661"/>
    </source>
</evidence>
<dbReference type="OrthoDB" id="7869514at2759"/>
<feature type="compositionally biased region" description="Low complexity" evidence="1">
    <location>
        <begin position="9"/>
        <end position="18"/>
    </location>
</feature>
<feature type="compositionally biased region" description="Basic residues" evidence="1">
    <location>
        <begin position="87"/>
        <end position="96"/>
    </location>
</feature>
<gene>
    <name evidence="3" type="primary">LOC108073422</name>
</gene>
<dbReference type="RefSeq" id="XP_017020530.1">
    <property type="nucleotide sequence ID" value="XM_017165041.3"/>
</dbReference>
<evidence type="ECO:0000256" key="1">
    <source>
        <dbReference type="SAM" id="MobiDB-lite"/>
    </source>
</evidence>
<accession>A0A6P4HXT9</accession>
<name>A0A6P4HXT9_DROKI</name>
<proteinExistence type="predicted"/>
<feature type="compositionally biased region" description="Basic residues" evidence="1">
    <location>
        <begin position="20"/>
        <end position="29"/>
    </location>
</feature>
<organism evidence="2 3">
    <name type="scientific">Drosophila kikkawai</name>
    <name type="common">Fruit fly</name>
    <dbReference type="NCBI Taxonomy" id="30033"/>
    <lineage>
        <taxon>Eukaryota</taxon>
        <taxon>Metazoa</taxon>
        <taxon>Ecdysozoa</taxon>
        <taxon>Arthropoda</taxon>
        <taxon>Hexapoda</taxon>
        <taxon>Insecta</taxon>
        <taxon>Pterygota</taxon>
        <taxon>Neoptera</taxon>
        <taxon>Endopterygota</taxon>
        <taxon>Diptera</taxon>
        <taxon>Brachycera</taxon>
        <taxon>Muscomorpha</taxon>
        <taxon>Ephydroidea</taxon>
        <taxon>Drosophilidae</taxon>
        <taxon>Drosophila</taxon>
        <taxon>Sophophora</taxon>
    </lineage>
</organism>
<feature type="region of interest" description="Disordered" evidence="1">
    <location>
        <begin position="1"/>
        <end position="96"/>
    </location>
</feature>
<feature type="compositionally biased region" description="Low complexity" evidence="1">
    <location>
        <begin position="55"/>
        <end position="65"/>
    </location>
</feature>
<protein>
    <submittedName>
        <fullName evidence="3">Uncharacterized protein</fullName>
    </submittedName>
</protein>